<dbReference type="RefSeq" id="WP_044038599.1">
    <property type="nucleotide sequence ID" value="NZ_HG917868.1"/>
</dbReference>
<dbReference type="GO" id="GO:1990610">
    <property type="term" value="F:acetolactate synthase regulator activity"/>
    <property type="evidence" value="ECO:0007669"/>
    <property type="project" value="UniProtKB-UniRule"/>
</dbReference>
<gene>
    <name evidence="10" type="ORF">CM240_1856</name>
</gene>
<dbReference type="STRING" id="1216932.CM240_1856"/>
<comment type="pathway">
    <text evidence="1 8">Amino-acid biosynthesis; L-isoleucine biosynthesis; L-isoleucine from 2-oxobutanoate: step 1/4.</text>
</comment>
<evidence type="ECO:0000256" key="7">
    <source>
        <dbReference type="ARBA" id="ARBA00048670"/>
    </source>
</evidence>
<dbReference type="UniPathway" id="UPA00047">
    <property type="reaction ID" value="UER00055"/>
</dbReference>
<dbReference type="PANTHER" id="PTHR30239:SF4">
    <property type="entry name" value="ACETOLACTATE SYNTHASE ISOZYME 1 SMALL SUBUNIT"/>
    <property type="match status" value="1"/>
</dbReference>
<dbReference type="GO" id="GO:0009099">
    <property type="term" value="P:L-valine biosynthetic process"/>
    <property type="evidence" value="ECO:0007669"/>
    <property type="project" value="UniProtKB-UniRule"/>
</dbReference>
<keyword evidence="6 8" id="KW-0100">Branched-chain amino acid biosynthesis</keyword>
<dbReference type="InterPro" id="IPR004789">
    <property type="entry name" value="Acetalactate_synth_ssu"/>
</dbReference>
<dbReference type="PATRIC" id="fig|1216932.3.peg.1855"/>
<keyword evidence="11" id="KW-1185">Reference proteome</keyword>
<dbReference type="GO" id="GO:0005829">
    <property type="term" value="C:cytosol"/>
    <property type="evidence" value="ECO:0007669"/>
    <property type="project" value="TreeGrafter"/>
</dbReference>
<dbReference type="InterPro" id="IPR039557">
    <property type="entry name" value="AHAS_ACT"/>
</dbReference>
<dbReference type="InterPro" id="IPR002912">
    <property type="entry name" value="ACT_dom"/>
</dbReference>
<sequence>MEIKPHCIIELLVNNHAGVMSHITGLFARRAFNLEGILCGGIGDGSKSTMFLLVNDDELIEQITKQLKKLHDVIEVKIHHDYDCSVFYNLDQLFIK</sequence>
<dbReference type="Pfam" id="PF22629">
    <property type="entry name" value="ACT_AHAS_ss"/>
    <property type="match status" value="1"/>
</dbReference>
<evidence type="ECO:0000256" key="5">
    <source>
        <dbReference type="ARBA" id="ARBA00022605"/>
    </source>
</evidence>
<proteinExistence type="inferred from homology"/>
<dbReference type="eggNOG" id="COG0440">
    <property type="taxonomic scope" value="Bacteria"/>
</dbReference>
<dbReference type="EC" id="2.2.1.6" evidence="8"/>
<dbReference type="GO" id="GO:0009097">
    <property type="term" value="P:isoleucine biosynthetic process"/>
    <property type="evidence" value="ECO:0007669"/>
    <property type="project" value="UniProtKB-UniRule"/>
</dbReference>
<reference evidence="10 11" key="1">
    <citation type="submission" date="2013-11" db="EMBL/GenBank/DDBJ databases">
        <title>Complete genome sequence of Clostridum sp. M2/40.</title>
        <authorList>
            <person name="Wibberg D."/>
            <person name="Puehler A."/>
            <person name="Schlueter A."/>
        </authorList>
    </citation>
    <scope>NUCLEOTIDE SEQUENCE [LARGE SCALE GENOMIC DNA]</scope>
    <source>
        <strain evidence="11">M2/40</strain>
    </source>
</reference>
<protein>
    <recommendedName>
        <fullName evidence="8">Acetolactate synthase small subunit</fullName>
        <shortName evidence="8">AHAS</shortName>
        <shortName evidence="8">ALS</shortName>
        <ecNumber evidence="8">2.2.1.6</ecNumber>
    </recommendedName>
    <alternativeName>
        <fullName evidence="8">Acetohydroxy-acid synthase small subunit</fullName>
    </alternativeName>
</protein>
<dbReference type="PROSITE" id="PS51671">
    <property type="entry name" value="ACT"/>
    <property type="match status" value="1"/>
</dbReference>
<dbReference type="UniPathway" id="UPA00049">
    <property type="reaction ID" value="UER00059"/>
</dbReference>
<keyword evidence="5 8" id="KW-0028">Amino-acid biosynthesis</keyword>
<dbReference type="InterPro" id="IPR045865">
    <property type="entry name" value="ACT-like_dom_sf"/>
</dbReference>
<dbReference type="GO" id="GO:0003984">
    <property type="term" value="F:acetolactate synthase activity"/>
    <property type="evidence" value="ECO:0007669"/>
    <property type="project" value="UniProtKB-UniRule"/>
</dbReference>
<dbReference type="NCBIfam" id="TIGR00119">
    <property type="entry name" value="acolac_sm"/>
    <property type="match status" value="1"/>
</dbReference>
<dbReference type="Gene3D" id="3.30.70.260">
    <property type="match status" value="1"/>
</dbReference>
<evidence type="ECO:0000313" key="10">
    <source>
        <dbReference type="EMBL" id="CDM69014.1"/>
    </source>
</evidence>
<dbReference type="CDD" id="cd04878">
    <property type="entry name" value="ACT_AHAS"/>
    <property type="match status" value="1"/>
</dbReference>
<comment type="pathway">
    <text evidence="2 8">Amino-acid biosynthesis; L-valine biosynthesis; L-valine from pyruvate: step 1/4.</text>
</comment>
<evidence type="ECO:0000256" key="3">
    <source>
        <dbReference type="ARBA" id="ARBA00006341"/>
    </source>
</evidence>
<evidence type="ECO:0000256" key="6">
    <source>
        <dbReference type="ARBA" id="ARBA00023304"/>
    </source>
</evidence>
<dbReference type="SUPFAM" id="SSF55021">
    <property type="entry name" value="ACT-like"/>
    <property type="match status" value="1"/>
</dbReference>
<dbReference type="EMBL" id="HG917868">
    <property type="protein sequence ID" value="CDM69014.1"/>
    <property type="molecule type" value="Genomic_DNA"/>
</dbReference>
<evidence type="ECO:0000313" key="11">
    <source>
        <dbReference type="Proteomes" id="UP000019426"/>
    </source>
</evidence>
<feature type="domain" description="ACT" evidence="9">
    <location>
        <begin position="8"/>
        <end position="81"/>
    </location>
</feature>
<accession>W6RZH7</accession>
<organism evidence="10 11">
    <name type="scientific">Clostridium bornimense</name>
    <dbReference type="NCBI Taxonomy" id="1216932"/>
    <lineage>
        <taxon>Bacteria</taxon>
        <taxon>Bacillati</taxon>
        <taxon>Bacillota</taxon>
        <taxon>Clostridia</taxon>
        <taxon>Eubacteriales</taxon>
        <taxon>Clostridiaceae</taxon>
        <taxon>Clostridium</taxon>
    </lineage>
</organism>
<dbReference type="AlphaFoldDB" id="W6RZH7"/>
<dbReference type="Proteomes" id="UP000019426">
    <property type="component" value="Chromosome M2/40_rep1"/>
</dbReference>
<dbReference type="HOGENOM" id="CLU_165363_0_0_9"/>
<name>W6RZH7_9CLOT</name>
<evidence type="ECO:0000256" key="1">
    <source>
        <dbReference type="ARBA" id="ARBA00004974"/>
    </source>
</evidence>
<keyword evidence="8 10" id="KW-0808">Transferase</keyword>
<dbReference type="PANTHER" id="PTHR30239">
    <property type="entry name" value="ACETOLACTATE SYNTHASE SMALL SUBUNIT"/>
    <property type="match status" value="1"/>
</dbReference>
<dbReference type="OrthoDB" id="9787365at2"/>
<dbReference type="InterPro" id="IPR054480">
    <property type="entry name" value="AHAS_small-like_ACT"/>
</dbReference>
<evidence type="ECO:0000259" key="9">
    <source>
        <dbReference type="PROSITE" id="PS51671"/>
    </source>
</evidence>
<comment type="catalytic activity">
    <reaction evidence="7 8">
        <text>2 pyruvate + H(+) = (2S)-2-acetolactate + CO2</text>
        <dbReference type="Rhea" id="RHEA:25249"/>
        <dbReference type="ChEBI" id="CHEBI:15361"/>
        <dbReference type="ChEBI" id="CHEBI:15378"/>
        <dbReference type="ChEBI" id="CHEBI:16526"/>
        <dbReference type="ChEBI" id="CHEBI:58476"/>
        <dbReference type="EC" id="2.2.1.6"/>
    </reaction>
</comment>
<dbReference type="KEGG" id="clt:CM240_1856"/>
<evidence type="ECO:0000256" key="2">
    <source>
        <dbReference type="ARBA" id="ARBA00005025"/>
    </source>
</evidence>
<comment type="subunit">
    <text evidence="4 8">Dimer of large and small chains.</text>
</comment>
<evidence type="ECO:0000256" key="4">
    <source>
        <dbReference type="ARBA" id="ARBA00011744"/>
    </source>
</evidence>
<evidence type="ECO:0000256" key="8">
    <source>
        <dbReference type="RuleBase" id="RU368092"/>
    </source>
</evidence>
<comment type="similarity">
    <text evidence="3 8">Belongs to the acetolactate synthase small subunit family.</text>
</comment>
<comment type="function">
    <text evidence="8">Catalyzes the conversion of 2 pyruvate molecules into acetolactate in the first common step of the biosynthetic pathway of the branched-amino acids such as leucine, isoleucine, and valine.</text>
</comment>